<dbReference type="EMBL" id="JAWQEG010000740">
    <property type="protein sequence ID" value="KAK3886008.1"/>
    <property type="molecule type" value="Genomic_DNA"/>
</dbReference>
<dbReference type="SUPFAM" id="SSF56672">
    <property type="entry name" value="DNA/RNA polymerases"/>
    <property type="match status" value="1"/>
</dbReference>
<gene>
    <name evidence="2" type="ORF">Pcinc_009834</name>
</gene>
<dbReference type="Gene3D" id="1.10.340.70">
    <property type="match status" value="1"/>
</dbReference>
<dbReference type="GO" id="GO:0071897">
    <property type="term" value="P:DNA biosynthetic process"/>
    <property type="evidence" value="ECO:0007669"/>
    <property type="project" value="UniProtKB-ARBA"/>
</dbReference>
<dbReference type="Pfam" id="PF17921">
    <property type="entry name" value="Integrase_H2C2"/>
    <property type="match status" value="1"/>
</dbReference>
<proteinExistence type="predicted"/>
<organism evidence="2 3">
    <name type="scientific">Petrolisthes cinctipes</name>
    <name type="common">Flat porcelain crab</name>
    <dbReference type="NCBI Taxonomy" id="88211"/>
    <lineage>
        <taxon>Eukaryota</taxon>
        <taxon>Metazoa</taxon>
        <taxon>Ecdysozoa</taxon>
        <taxon>Arthropoda</taxon>
        <taxon>Crustacea</taxon>
        <taxon>Multicrustacea</taxon>
        <taxon>Malacostraca</taxon>
        <taxon>Eumalacostraca</taxon>
        <taxon>Eucarida</taxon>
        <taxon>Decapoda</taxon>
        <taxon>Pleocyemata</taxon>
        <taxon>Anomura</taxon>
        <taxon>Galatheoidea</taxon>
        <taxon>Porcellanidae</taxon>
        <taxon>Petrolisthes</taxon>
    </lineage>
</organism>
<dbReference type="GO" id="GO:0003676">
    <property type="term" value="F:nucleic acid binding"/>
    <property type="evidence" value="ECO:0007669"/>
    <property type="project" value="InterPro"/>
</dbReference>
<dbReference type="AlphaFoldDB" id="A0AAE1GAA8"/>
<sequence length="870" mass="99412">MQGGTNTEDKGFWYIPHHGVYHPHKPDKIRVVFDCAAKFKGTSLNDSLLPGPDLANSLVEVLIKFRQGSFAFIADIEAMFYQVQVPVKDRDYLRFLWWPDNNLENSPSEYRMTVHLFGANSSPSCANYALRRTAKDYGHHLPEAKQTILNNFYVDDCLKSAETEEEVIQITHDVKALCAKGGFNLTKFVSNSRSLLKSLPSEHHDASEKGYGTVAYLRLENEEKDIHCAFIFGKSHVAPLKTVTIPRLELMAATVAVRVHQMIINALGIQVNQTFFWTDSTTVLKYIRNDRARFHTFVANRLAIICDGSHQDQWRYVNSNLNPADDSSRGNESERWLNGPEFLKRDESSWPVEASVVCKAGDSELEIKAHVCVSHCAENNPTRKLLQYFSSWHKIKKAVAWLLRFKNYLKGSKRDANNCSKFLTVDDINQAEKSIIQVVQKESFSEELSALKGGLKVKSNSSLYKLNPVLHDGLIRVGGRISKAPICFDAKHPIILPYKHHITEIIIQEFHERAGHQGREHVLSSLRESFWILKCNAAVRRVLSKCIKCRRYQAPVMQQKMANLPVDRITPNEPPFTNTGVDCFGPFFTKKGRSQVKRYGVIFTCLTVRAVHIEVADSLTTDSFINALRRFVARRGQVKMLRCDRGTNFVGAERELREAMSEWNESRIHETLLKKGIVWQFNPPHASHFGGAWERQIRTVRKVLNATMNEQTLTDDSLTTLMCEIEAVINSRPLTTVSSDDQDLMPLTPNHLLTLRDSSIAVGKFEPSDMYSKRRWRHVQYLADLFWKRWKKEYLSGLQQRQKWNETRYNLSENDIVLVVDDNSPWSHWLLGRILKVHVSDDGLVRSATVQCGKSALCRPLAKLVLLCEN</sequence>
<evidence type="ECO:0000313" key="3">
    <source>
        <dbReference type="Proteomes" id="UP001286313"/>
    </source>
</evidence>
<dbReference type="Gene3D" id="3.30.70.270">
    <property type="match status" value="1"/>
</dbReference>
<evidence type="ECO:0000259" key="1">
    <source>
        <dbReference type="PROSITE" id="PS50994"/>
    </source>
</evidence>
<dbReference type="InterPro" id="IPR041588">
    <property type="entry name" value="Integrase_H2C2"/>
</dbReference>
<dbReference type="PANTHER" id="PTHR47331:SF1">
    <property type="entry name" value="GAG-LIKE PROTEIN"/>
    <property type="match status" value="1"/>
</dbReference>
<dbReference type="GO" id="GO:0042575">
    <property type="term" value="C:DNA polymerase complex"/>
    <property type="evidence" value="ECO:0007669"/>
    <property type="project" value="UniProtKB-ARBA"/>
</dbReference>
<name>A0AAE1GAA8_PETCI</name>
<dbReference type="InterPro" id="IPR036397">
    <property type="entry name" value="RNaseH_sf"/>
</dbReference>
<dbReference type="Gene3D" id="3.30.420.10">
    <property type="entry name" value="Ribonuclease H-like superfamily/Ribonuclease H"/>
    <property type="match status" value="1"/>
</dbReference>
<dbReference type="InterPro" id="IPR040676">
    <property type="entry name" value="DUF5641"/>
</dbReference>
<dbReference type="Gene3D" id="3.10.10.10">
    <property type="entry name" value="HIV Type 1 Reverse Transcriptase, subunit A, domain 1"/>
    <property type="match status" value="1"/>
</dbReference>
<dbReference type="InterPro" id="IPR043502">
    <property type="entry name" value="DNA/RNA_pol_sf"/>
</dbReference>
<dbReference type="GO" id="GO:0015074">
    <property type="term" value="P:DNA integration"/>
    <property type="evidence" value="ECO:0007669"/>
    <property type="project" value="InterPro"/>
</dbReference>
<dbReference type="PROSITE" id="PS50994">
    <property type="entry name" value="INTEGRASE"/>
    <property type="match status" value="1"/>
</dbReference>
<evidence type="ECO:0000313" key="2">
    <source>
        <dbReference type="EMBL" id="KAK3886008.1"/>
    </source>
</evidence>
<dbReference type="InterPro" id="IPR001584">
    <property type="entry name" value="Integrase_cat-core"/>
</dbReference>
<dbReference type="Proteomes" id="UP001286313">
    <property type="component" value="Unassembled WGS sequence"/>
</dbReference>
<reference evidence="2" key="1">
    <citation type="submission" date="2023-10" db="EMBL/GenBank/DDBJ databases">
        <title>Genome assemblies of two species of porcelain crab, Petrolisthes cinctipes and Petrolisthes manimaculis (Anomura: Porcellanidae).</title>
        <authorList>
            <person name="Angst P."/>
        </authorList>
    </citation>
    <scope>NUCLEOTIDE SEQUENCE</scope>
    <source>
        <strain evidence="2">PB745_01</strain>
        <tissue evidence="2">Gill</tissue>
    </source>
</reference>
<keyword evidence="3" id="KW-1185">Reference proteome</keyword>
<protein>
    <recommendedName>
        <fullName evidence="1">Integrase catalytic domain-containing protein</fullName>
    </recommendedName>
</protein>
<dbReference type="InterPro" id="IPR043128">
    <property type="entry name" value="Rev_trsase/Diguanyl_cyclase"/>
</dbReference>
<dbReference type="Pfam" id="PF18701">
    <property type="entry name" value="DUF5641"/>
    <property type="match status" value="1"/>
</dbReference>
<dbReference type="Pfam" id="PF05380">
    <property type="entry name" value="Peptidase_A17"/>
    <property type="match status" value="1"/>
</dbReference>
<dbReference type="InterPro" id="IPR012337">
    <property type="entry name" value="RNaseH-like_sf"/>
</dbReference>
<dbReference type="InterPro" id="IPR008042">
    <property type="entry name" value="Retrotrans_Pao"/>
</dbReference>
<dbReference type="PANTHER" id="PTHR47331">
    <property type="entry name" value="PHD-TYPE DOMAIN-CONTAINING PROTEIN"/>
    <property type="match status" value="1"/>
</dbReference>
<comment type="caution">
    <text evidence="2">The sequence shown here is derived from an EMBL/GenBank/DDBJ whole genome shotgun (WGS) entry which is preliminary data.</text>
</comment>
<feature type="domain" description="Integrase catalytic" evidence="1">
    <location>
        <begin position="571"/>
        <end position="757"/>
    </location>
</feature>
<accession>A0AAE1GAA8</accession>
<dbReference type="SUPFAM" id="SSF53098">
    <property type="entry name" value="Ribonuclease H-like"/>
    <property type="match status" value="1"/>
</dbReference>
<dbReference type="CDD" id="cd01644">
    <property type="entry name" value="RT_pepA17"/>
    <property type="match status" value="1"/>
</dbReference>